<organism evidence="1 2">
    <name type="scientific">Zarea fungicola</name>
    <dbReference type="NCBI Taxonomy" id="93591"/>
    <lineage>
        <taxon>Eukaryota</taxon>
        <taxon>Fungi</taxon>
        <taxon>Dikarya</taxon>
        <taxon>Ascomycota</taxon>
        <taxon>Pezizomycotina</taxon>
        <taxon>Sordariomycetes</taxon>
        <taxon>Hypocreomycetidae</taxon>
        <taxon>Hypocreales</taxon>
        <taxon>Cordycipitaceae</taxon>
        <taxon>Zarea</taxon>
    </lineage>
</organism>
<accession>A0ACC1NDU5</accession>
<dbReference type="EMBL" id="JANJQO010000502">
    <property type="protein sequence ID" value="KAJ2977140.1"/>
    <property type="molecule type" value="Genomic_DNA"/>
</dbReference>
<name>A0ACC1NDU5_9HYPO</name>
<reference evidence="1" key="1">
    <citation type="submission" date="2022-08" db="EMBL/GenBank/DDBJ databases">
        <title>Genome Sequence of Lecanicillium fungicola.</title>
        <authorList>
            <person name="Buettner E."/>
        </authorList>
    </citation>
    <scope>NUCLEOTIDE SEQUENCE</scope>
    <source>
        <strain evidence="1">Babe33</strain>
    </source>
</reference>
<proteinExistence type="predicted"/>
<keyword evidence="2" id="KW-1185">Reference proteome</keyword>
<evidence type="ECO:0000313" key="2">
    <source>
        <dbReference type="Proteomes" id="UP001143910"/>
    </source>
</evidence>
<comment type="caution">
    <text evidence="1">The sequence shown here is derived from an EMBL/GenBank/DDBJ whole genome shotgun (WGS) entry which is preliminary data.</text>
</comment>
<protein>
    <submittedName>
        <fullName evidence="1">Uncharacterized protein</fullName>
    </submittedName>
</protein>
<sequence>MQRDAALVATERLYSIANILGDSGNNQAGISAEFLAKLRESLLTDPDLPKADPTISLWQEPANPKVASIRSAVLPKYTDYIVIGSGITGCSITKGLLDNSPARFGNKPHVTVLEARTLVSGATGRNGGHLVSPAGHYYDSLAKRHGKEAAADICRFSILNVETVMELIGRLDPSIAQESQFRAVTRITNAIDKETLQEFDASLAAFRAAVPEYRAYHSEIQAHSMADVSKLALNFTVHTLTSQKWNLKDCSGSIEHKAAALWPYRLITGIFSDLLDRYPYNLAIETNTPAVSVETVNPELSAIPGSDYKYCVTTPRGIIYAKQVIHCTNGHAAHLLRPLLGKLHPFRGTMSVQKPPASVANLGAERSWSAVFPTTLDANTGLYTEGLYYMQQNARDGNIWVGHERSSIFETMQGDDTYVSQEAYEALLKFLPAYMRDWPEGVEPDLKGIWTGIQGHTTDGLPIIGKLTESLNGRPGSDGEWFCGGYSGYGMDKAWLSGQALVKMIHGEGAPDWLPKCFLIDNQRMEKLTLENSIAKWVSLARTGHW</sequence>
<gene>
    <name evidence="1" type="ORF">NQ176_g4545</name>
</gene>
<dbReference type="Proteomes" id="UP001143910">
    <property type="component" value="Unassembled WGS sequence"/>
</dbReference>
<evidence type="ECO:0000313" key="1">
    <source>
        <dbReference type="EMBL" id="KAJ2977140.1"/>
    </source>
</evidence>